<comment type="caution">
    <text evidence="1">The sequence shown here is derived from an EMBL/GenBank/DDBJ whole genome shotgun (WGS) entry which is preliminary data.</text>
</comment>
<dbReference type="Proteomes" id="UP001055048">
    <property type="component" value="Unassembled WGS sequence"/>
</dbReference>
<sequence>MILPIVLDTCTILNLLRIDDDEFLYKKLMALNINICKTVYDEIYKNVRTKTFSDDQKKYISAHVPYLASKIEKCELQFEEDYKKDIQKFCNYKKENGEFYSTLISLYICRKEKCRLYFYTDDYPAKNTFESFFNYQQIGVIGDTVDLLIFLYWANSDFKQKQLENYLRNLLSEFAIPLKKFQETIKKNKDGWIERNPRDGKLVENLNNIEDGINRLDLKMIDTGIEYLKHNTNKYNWVATLFDEYSDIKLEGYMVIRIMTIINRLSDCTIYKTC</sequence>
<reference evidence="1" key="1">
    <citation type="submission" date="2022-01" db="EMBL/GenBank/DDBJ databases">
        <title>Novel bile acid biosynthetic pathways are enriched in the microbiome of centenarians.</title>
        <authorList>
            <person name="Sato Y."/>
            <person name="Atarashi K."/>
            <person name="Plichta R.D."/>
            <person name="Arai Y."/>
            <person name="Sasajima S."/>
            <person name="Kearney M.S."/>
            <person name="Suda W."/>
            <person name="Takeshita K."/>
            <person name="Sasaki T."/>
            <person name="Okamoto S."/>
            <person name="Skelly N.A."/>
            <person name="Okamura Y."/>
            <person name="Vlamakis H."/>
            <person name="Li Y."/>
            <person name="Tanoue T."/>
            <person name="Takei H."/>
            <person name="Nittono H."/>
            <person name="Narushima S."/>
            <person name="Irie J."/>
            <person name="Itoh H."/>
            <person name="Moriya K."/>
            <person name="Sugiura Y."/>
            <person name="Suematsu M."/>
            <person name="Moritoki N."/>
            <person name="Shibata S."/>
            <person name="Littman R.D."/>
            <person name="Fischbach A.M."/>
            <person name="Uwamino Y."/>
            <person name="Inoue T."/>
            <person name="Honda A."/>
            <person name="Hattori M."/>
            <person name="Murai T."/>
            <person name="Xavier J.R."/>
            <person name="Hirose N."/>
            <person name="Honda K."/>
        </authorList>
    </citation>
    <scope>NUCLEOTIDE SEQUENCE</scope>
    <source>
        <strain evidence="1">CE91-St12</strain>
    </source>
</reference>
<dbReference type="EMBL" id="BQNL01000001">
    <property type="protein sequence ID" value="GKH13854.1"/>
    <property type="molecule type" value="Genomic_DNA"/>
</dbReference>
<gene>
    <name evidence="1" type="ORF">CE91St12_20640</name>
</gene>
<evidence type="ECO:0000313" key="2">
    <source>
        <dbReference type="Proteomes" id="UP001055048"/>
    </source>
</evidence>
<protein>
    <submittedName>
        <fullName evidence="1">Uncharacterized protein</fullName>
    </submittedName>
</protein>
<name>A0AA37NCD0_BACUN</name>
<evidence type="ECO:0000313" key="1">
    <source>
        <dbReference type="EMBL" id="GKH13854.1"/>
    </source>
</evidence>
<accession>A0AA37NCD0</accession>
<dbReference type="RefSeq" id="WP_244074569.1">
    <property type="nucleotide sequence ID" value="NZ_BQNL01000001.1"/>
</dbReference>
<dbReference type="AlphaFoldDB" id="A0AA37NCD0"/>
<proteinExistence type="predicted"/>
<organism evidence="1 2">
    <name type="scientific">Bacteroides uniformis</name>
    <dbReference type="NCBI Taxonomy" id="820"/>
    <lineage>
        <taxon>Bacteria</taxon>
        <taxon>Pseudomonadati</taxon>
        <taxon>Bacteroidota</taxon>
        <taxon>Bacteroidia</taxon>
        <taxon>Bacteroidales</taxon>
        <taxon>Bacteroidaceae</taxon>
        <taxon>Bacteroides</taxon>
    </lineage>
</organism>